<dbReference type="InterPro" id="IPR014717">
    <property type="entry name" value="Transl_elong_EF1B/ribsomal_bS6"/>
</dbReference>
<feature type="region of interest" description="Disordered" evidence="6">
    <location>
        <begin position="192"/>
        <end position="250"/>
    </location>
</feature>
<dbReference type="GeneTree" id="ENSGT00950000183014"/>
<evidence type="ECO:0000259" key="7">
    <source>
        <dbReference type="SMART" id="SM00888"/>
    </source>
</evidence>
<feature type="domain" description="Elongation factor 1 beta central acidic region eukaryote" evidence="8">
    <location>
        <begin position="238"/>
        <end position="264"/>
    </location>
</feature>
<evidence type="ECO:0000259" key="8">
    <source>
        <dbReference type="SMART" id="SM01182"/>
    </source>
</evidence>
<dbReference type="InterPro" id="IPR001326">
    <property type="entry name" value="Transl_elong_EF1B_B/D_CS"/>
</dbReference>
<proteinExistence type="inferred from homology"/>
<feature type="region of interest" description="Disordered" evidence="6">
    <location>
        <begin position="1"/>
        <end position="74"/>
    </location>
</feature>
<evidence type="ECO:0000256" key="4">
    <source>
        <dbReference type="ARBA" id="ARBA00039378"/>
    </source>
</evidence>
<dbReference type="AlphaFoldDB" id="A0AAA9SYA4"/>
<dbReference type="InterPro" id="IPR036219">
    <property type="entry name" value="eEF-1beta-like_sf"/>
</dbReference>
<keyword evidence="2 5" id="KW-0251">Elongation factor</keyword>
<evidence type="ECO:0000313" key="9">
    <source>
        <dbReference type="Ensembl" id="ENSBTAP00000089236.1"/>
    </source>
</evidence>
<comment type="similarity">
    <text evidence="1 5">Belongs to the EF-1-beta/EF-1-delta family.</text>
</comment>
<dbReference type="Pfam" id="PF10587">
    <property type="entry name" value="EF-1_beta_acid"/>
    <property type="match status" value="1"/>
</dbReference>
<dbReference type="FunFam" id="3.30.70.60:FF:000001">
    <property type="entry name" value="Elongation factor 1-beta 1 like"/>
    <property type="match status" value="1"/>
</dbReference>
<dbReference type="GO" id="GO:0003746">
    <property type="term" value="F:translation elongation factor activity"/>
    <property type="evidence" value="ECO:0007669"/>
    <property type="project" value="UniProtKB-KW"/>
</dbReference>
<dbReference type="PROSITE" id="PS00825">
    <property type="entry name" value="EF1BD_2"/>
    <property type="match status" value="1"/>
</dbReference>
<dbReference type="PANTHER" id="PTHR11595:SF26">
    <property type="entry name" value="ELONGATION FACTOR 1-DELTA"/>
    <property type="match status" value="1"/>
</dbReference>
<dbReference type="PROSITE" id="PS00824">
    <property type="entry name" value="EF1BD_1"/>
    <property type="match status" value="1"/>
</dbReference>
<dbReference type="Gene3D" id="3.30.70.60">
    <property type="match status" value="1"/>
</dbReference>
<protein>
    <recommendedName>
        <fullName evidence="4">Elongation factor 1-delta</fullName>
    </recommendedName>
</protein>
<name>A0AAA9SYA4_BOVIN</name>
<keyword evidence="3 5" id="KW-0648">Protein biosynthesis</keyword>
<evidence type="ECO:0000313" key="10">
    <source>
        <dbReference type="Proteomes" id="UP000009136"/>
    </source>
</evidence>
<dbReference type="SMART" id="SM01182">
    <property type="entry name" value="EF-1_beta_acid"/>
    <property type="match status" value="1"/>
</dbReference>
<dbReference type="Ensembl" id="ENSBTAT00000124476.1">
    <property type="protein sequence ID" value="ENSBTAP00000089236.1"/>
    <property type="gene ID" value="ENSBTAG00000014643.8"/>
</dbReference>
<evidence type="ECO:0000256" key="6">
    <source>
        <dbReference type="SAM" id="MobiDB-lite"/>
    </source>
</evidence>
<dbReference type="SUPFAM" id="SSF54984">
    <property type="entry name" value="eEF-1beta-like"/>
    <property type="match status" value="1"/>
</dbReference>
<reference evidence="9" key="1">
    <citation type="submission" date="2018-03" db="EMBL/GenBank/DDBJ databases">
        <title>ARS-UCD1.2.</title>
        <authorList>
            <person name="Rosen B.D."/>
            <person name="Bickhart D.M."/>
            <person name="Koren S."/>
            <person name="Schnabel R.D."/>
            <person name="Hall R."/>
            <person name="Zimin A."/>
            <person name="Dreischer C."/>
            <person name="Schultheiss S."/>
            <person name="Schroeder S.G."/>
            <person name="Elsik C.G."/>
            <person name="Couldrey C."/>
            <person name="Liu G.E."/>
            <person name="Van Tassell C.P."/>
            <person name="Phillippy A.M."/>
            <person name="Smith T.P.L."/>
            <person name="Medrano J.F."/>
        </authorList>
    </citation>
    <scope>NUCLEOTIDE SEQUENCE [LARGE SCALE GENOMIC DNA]</scope>
    <source>
        <strain evidence="9">Hereford</strain>
    </source>
</reference>
<accession>A0AAA9SYA4</accession>
<dbReference type="Pfam" id="PF00736">
    <property type="entry name" value="EF1_GNE"/>
    <property type="match status" value="1"/>
</dbReference>
<reference evidence="9" key="3">
    <citation type="submission" date="2025-09" db="UniProtKB">
        <authorList>
            <consortium name="Ensembl"/>
        </authorList>
    </citation>
    <scope>IDENTIFICATION</scope>
    <source>
        <strain evidence="9">Hereford</strain>
    </source>
</reference>
<dbReference type="CDD" id="cd00292">
    <property type="entry name" value="EF1B"/>
    <property type="match status" value="1"/>
</dbReference>
<gene>
    <name evidence="9" type="primary">EEF1D</name>
</gene>
<evidence type="ECO:0000256" key="5">
    <source>
        <dbReference type="RuleBase" id="RU003791"/>
    </source>
</evidence>
<dbReference type="Proteomes" id="UP000009136">
    <property type="component" value="Chromosome 14"/>
</dbReference>
<dbReference type="InterPro" id="IPR014038">
    <property type="entry name" value="EF1B_bsu/dsu_GNE"/>
</dbReference>
<feature type="domain" description="Translation elongation factor EF1B beta/delta subunit guanine nucleotide exchange" evidence="7">
    <location>
        <begin position="273"/>
        <end position="359"/>
    </location>
</feature>
<dbReference type="InterPro" id="IPR049720">
    <property type="entry name" value="EF1B_bsu/dsu"/>
</dbReference>
<evidence type="ECO:0000256" key="1">
    <source>
        <dbReference type="ARBA" id="ARBA00007411"/>
    </source>
</evidence>
<feature type="compositionally biased region" description="Gly residues" evidence="6">
    <location>
        <begin position="14"/>
        <end position="25"/>
    </location>
</feature>
<evidence type="ECO:0000256" key="3">
    <source>
        <dbReference type="ARBA" id="ARBA00022917"/>
    </source>
</evidence>
<dbReference type="InterPro" id="IPR018940">
    <property type="entry name" value="EF-1_beta_acid_region_euk"/>
</dbReference>
<dbReference type="GO" id="GO:0005853">
    <property type="term" value="C:eukaryotic translation elongation factor 1 complex"/>
    <property type="evidence" value="ECO:0007669"/>
    <property type="project" value="InterPro"/>
</dbReference>
<feature type="compositionally biased region" description="Acidic residues" evidence="6">
    <location>
        <begin position="228"/>
        <end position="247"/>
    </location>
</feature>
<dbReference type="PANTHER" id="PTHR11595">
    <property type="entry name" value="EF-HAND AND COILED-COIL DOMAIN-CONTAINING FAMILY MEMBER"/>
    <property type="match status" value="1"/>
</dbReference>
<evidence type="ECO:0000256" key="2">
    <source>
        <dbReference type="ARBA" id="ARBA00022768"/>
    </source>
</evidence>
<organism evidence="9 10">
    <name type="scientific">Bos taurus</name>
    <name type="common">Bovine</name>
    <dbReference type="NCBI Taxonomy" id="9913"/>
    <lineage>
        <taxon>Eukaryota</taxon>
        <taxon>Metazoa</taxon>
        <taxon>Chordata</taxon>
        <taxon>Craniata</taxon>
        <taxon>Vertebrata</taxon>
        <taxon>Euteleostomi</taxon>
        <taxon>Mammalia</taxon>
        <taxon>Eutheria</taxon>
        <taxon>Laurasiatheria</taxon>
        <taxon>Artiodactyla</taxon>
        <taxon>Ruminantia</taxon>
        <taxon>Pecora</taxon>
        <taxon>Bovidae</taxon>
        <taxon>Bovinae</taxon>
        <taxon>Bos</taxon>
    </lineage>
</organism>
<reference evidence="9" key="2">
    <citation type="submission" date="2025-08" db="UniProtKB">
        <authorList>
            <consortium name="Ensembl"/>
        </authorList>
    </citation>
    <scope>IDENTIFICATION</scope>
    <source>
        <strain evidence="9">Hereford</strain>
    </source>
</reference>
<keyword evidence="10" id="KW-1185">Reference proteome</keyword>
<sequence length="359" mass="38160">RASLAPARRVHPSCGGGGRGEGAGAGAVPSGLLQLLPERESSAGISHSLLPSLPRGASRGGPGPRGRVCPRAASPAPWRVVEPAASLPVRGPRGPPFPLPSHAADPSSLVAASLAGVAQAPGPPAGPVETTVSWSPGLPAWKWRTRACEGVRPWADGVGVPPWASPSNQHPCTPTVVQDLQQAVSKLEARLSALEKSSPAHRATTPQTQHVSPMRQVEPPSRKAATATEDDEDDDIDLFGSDEEEDKEATRLREERLRQYAEKKAKKPALVAKSSILLDVKPWDDETDMAQLEACVRSVQLDGLVWGSSKLVPVGYGIRKLQIQCVVEDDKVGTDQLEEEITKFEEHVQSVDIAAFNKI</sequence>
<dbReference type="SMART" id="SM00888">
    <property type="entry name" value="EF1_GNE"/>
    <property type="match status" value="1"/>
</dbReference>